<dbReference type="RefSeq" id="WP_338537240.1">
    <property type="nucleotide sequence ID" value="NZ_AP028654.1"/>
</dbReference>
<dbReference type="Pfam" id="PF02645">
    <property type="entry name" value="DegV"/>
    <property type="match status" value="1"/>
</dbReference>
<dbReference type="InterPro" id="IPR043168">
    <property type="entry name" value="DegV_C"/>
</dbReference>
<accession>A0AAU9E3I6</accession>
<evidence type="ECO:0000313" key="3">
    <source>
        <dbReference type="Proteomes" id="UP001321786"/>
    </source>
</evidence>
<evidence type="ECO:0000256" key="1">
    <source>
        <dbReference type="ARBA" id="ARBA00023121"/>
    </source>
</evidence>
<dbReference type="PANTHER" id="PTHR33434:SF2">
    <property type="entry name" value="FATTY ACID-BINDING PROTEIN TM_1468"/>
    <property type="match status" value="1"/>
</dbReference>
<dbReference type="GO" id="GO:0008289">
    <property type="term" value="F:lipid binding"/>
    <property type="evidence" value="ECO:0007669"/>
    <property type="project" value="UniProtKB-KW"/>
</dbReference>
<dbReference type="PROSITE" id="PS51482">
    <property type="entry name" value="DEGV"/>
    <property type="match status" value="1"/>
</dbReference>
<dbReference type="Gene3D" id="3.40.50.10440">
    <property type="entry name" value="Dihydroxyacetone kinase, domain 1"/>
    <property type="match status" value="1"/>
</dbReference>
<dbReference type="PANTHER" id="PTHR33434">
    <property type="entry name" value="DEGV DOMAIN-CONTAINING PROTEIN DR_1986-RELATED"/>
    <property type="match status" value="1"/>
</dbReference>
<dbReference type="EMBL" id="AP028654">
    <property type="protein sequence ID" value="BEP28943.1"/>
    <property type="molecule type" value="Genomic_DNA"/>
</dbReference>
<dbReference type="AlphaFoldDB" id="A0AAU9E3I6"/>
<reference evidence="2 3" key="1">
    <citation type="submission" date="2023-08" db="EMBL/GenBank/DDBJ databases">
        <title>Helicovermis profunda gen. nov., sp. nov., a novel mesophilic, fermentative bacterium within the Bacillota from a deep-sea hydrothermal vent chimney.</title>
        <authorList>
            <person name="Miyazaki U."/>
            <person name="Mizutani D."/>
            <person name="Hashimoto Y."/>
            <person name="Tame A."/>
            <person name="Sawayama S."/>
            <person name="Miyazaki J."/>
            <person name="Takai K."/>
            <person name="Nakagawa S."/>
        </authorList>
    </citation>
    <scope>NUCLEOTIDE SEQUENCE [LARGE SCALE GENOMIC DNA]</scope>
    <source>
        <strain evidence="2 3">S502</strain>
    </source>
</reference>
<dbReference type="NCBIfam" id="TIGR00762">
    <property type="entry name" value="DegV"/>
    <property type="match status" value="1"/>
</dbReference>
<keyword evidence="3" id="KW-1185">Reference proteome</keyword>
<proteinExistence type="predicted"/>
<keyword evidence="1" id="KW-0446">Lipid-binding</keyword>
<dbReference type="KEGG" id="hprf:HLPR_12740"/>
<sequence>MSFNIIADSSNDMNESINKKYSIDIVPFKLYIDEKEYIDDKDLDILNFIEKMVKSPNVPKSACPSPDDFMKKFDTEDESFVVTISSKLSGTYNSALLAKNMFIEDIRDKFIHVFDSKSASIGETLVSMKIFELKNLGYKNTEIIDNINNYISEMKTFFISESLDNLMKNGRISKFAGTIATVLKIKPIMTTNPDGEIILFEKTRGSKKAFKRLADIIEENSKKVENKVLAISHVNNEKSALWLKEEVEKRCNFKDIIVVQTKGLSSLYCDNGGVIVAF</sequence>
<dbReference type="Gene3D" id="3.30.1180.10">
    <property type="match status" value="1"/>
</dbReference>
<dbReference type="InterPro" id="IPR003797">
    <property type="entry name" value="DegV"/>
</dbReference>
<name>A0AAU9E3I6_9FIRM</name>
<dbReference type="SUPFAM" id="SSF82549">
    <property type="entry name" value="DAK1/DegV-like"/>
    <property type="match status" value="1"/>
</dbReference>
<dbReference type="Proteomes" id="UP001321786">
    <property type="component" value="Chromosome"/>
</dbReference>
<organism evidence="2 3">
    <name type="scientific">Helicovermis profundi</name>
    <dbReference type="NCBI Taxonomy" id="3065157"/>
    <lineage>
        <taxon>Bacteria</taxon>
        <taxon>Bacillati</taxon>
        <taxon>Bacillota</taxon>
        <taxon>Clostridia</taxon>
        <taxon>Helicovermis</taxon>
    </lineage>
</organism>
<dbReference type="Gene3D" id="2.20.28.50">
    <property type="entry name" value="degv family protein"/>
    <property type="match status" value="1"/>
</dbReference>
<dbReference type="InterPro" id="IPR050270">
    <property type="entry name" value="DegV_domain_contain"/>
</dbReference>
<protein>
    <submittedName>
        <fullName evidence="2">DegV family protein</fullName>
    </submittedName>
</protein>
<gene>
    <name evidence="2" type="ORF">HLPR_12740</name>
</gene>
<evidence type="ECO:0000313" key="2">
    <source>
        <dbReference type="EMBL" id="BEP28943.1"/>
    </source>
</evidence>